<evidence type="ECO:0000259" key="3">
    <source>
        <dbReference type="Pfam" id="PF00176"/>
    </source>
</evidence>
<evidence type="ECO:0000256" key="1">
    <source>
        <dbReference type="ARBA" id="ARBA00004123"/>
    </source>
</evidence>
<comment type="subcellular location">
    <subcellularLocation>
        <location evidence="1">Nucleus</location>
    </subcellularLocation>
</comment>
<dbReference type="PANTHER" id="PTHR45623:SF17">
    <property type="entry name" value="CHROMODOMAIN-HELICASE-DNA-BINDING PROTEIN 3-RELATED"/>
    <property type="match status" value="1"/>
</dbReference>
<dbReference type="SUPFAM" id="SSF52540">
    <property type="entry name" value="P-loop containing nucleoside triphosphate hydrolases"/>
    <property type="match status" value="1"/>
</dbReference>
<dbReference type="GO" id="GO:0016887">
    <property type="term" value="F:ATP hydrolysis activity"/>
    <property type="evidence" value="ECO:0007669"/>
    <property type="project" value="TreeGrafter"/>
</dbReference>
<comment type="caution">
    <text evidence="4">The sequence shown here is derived from an EMBL/GenBank/DDBJ whole genome shotgun (WGS) entry which is preliminary data.</text>
</comment>
<dbReference type="Pfam" id="PF00176">
    <property type="entry name" value="SNF2-rel_dom"/>
    <property type="match status" value="1"/>
</dbReference>
<evidence type="ECO:0000256" key="2">
    <source>
        <dbReference type="ARBA" id="ARBA00023242"/>
    </source>
</evidence>
<reference evidence="4" key="1">
    <citation type="submission" date="2018-11" db="EMBL/GenBank/DDBJ databases">
        <authorList>
            <consortium name="Pathogen Informatics"/>
        </authorList>
    </citation>
    <scope>NUCLEOTIDE SEQUENCE</scope>
</reference>
<dbReference type="GO" id="GO:0140658">
    <property type="term" value="F:ATP-dependent chromatin remodeler activity"/>
    <property type="evidence" value="ECO:0007669"/>
    <property type="project" value="TreeGrafter"/>
</dbReference>
<dbReference type="PANTHER" id="PTHR45623">
    <property type="entry name" value="CHROMODOMAIN-HELICASE-DNA-BINDING PROTEIN 3-RELATED-RELATED"/>
    <property type="match status" value="1"/>
</dbReference>
<organism evidence="4 5">
    <name type="scientific">Protopolystoma xenopodis</name>
    <dbReference type="NCBI Taxonomy" id="117903"/>
    <lineage>
        <taxon>Eukaryota</taxon>
        <taxon>Metazoa</taxon>
        <taxon>Spiralia</taxon>
        <taxon>Lophotrochozoa</taxon>
        <taxon>Platyhelminthes</taxon>
        <taxon>Monogenea</taxon>
        <taxon>Polyopisthocotylea</taxon>
        <taxon>Polystomatidea</taxon>
        <taxon>Polystomatidae</taxon>
        <taxon>Protopolystoma</taxon>
    </lineage>
</organism>
<keyword evidence="5" id="KW-1185">Reference proteome</keyword>
<dbReference type="GO" id="GO:0005524">
    <property type="term" value="F:ATP binding"/>
    <property type="evidence" value="ECO:0007669"/>
    <property type="project" value="InterPro"/>
</dbReference>
<sequence>MKPYIINLADPESLIPERILDISDEFVPDQFEARHGCLDIDKVLNEAKTSSDTIVPHHEILVQWSQLGISQATWETVEVDSAYLEALPRTRFVDCLDPCGRRLLPRTLRRRLINLTHLFCVQRAVMLCDALGTCGKSRKDLHAQGASKPRKEKNWRDVWHGDEQPKYIAGGSSARLHPYQTEGVRWLWQAYHKRTGVILGDEMGLGKTVQVIVLFYSLWKEVHIYQIEYIFLPKIQLGDIGPFLVVAPLSTLENWEREFQLWAPQLRVEVYSGDKLTRATIR</sequence>
<dbReference type="GO" id="GO:0000785">
    <property type="term" value="C:chromatin"/>
    <property type="evidence" value="ECO:0007669"/>
    <property type="project" value="TreeGrafter"/>
</dbReference>
<dbReference type="InterPro" id="IPR038718">
    <property type="entry name" value="SNF2-like_sf"/>
</dbReference>
<proteinExistence type="predicted"/>
<dbReference type="GO" id="GO:0003682">
    <property type="term" value="F:chromatin binding"/>
    <property type="evidence" value="ECO:0007669"/>
    <property type="project" value="TreeGrafter"/>
</dbReference>
<dbReference type="Gene3D" id="3.40.50.10810">
    <property type="entry name" value="Tandem AAA-ATPase domain"/>
    <property type="match status" value="1"/>
</dbReference>
<gene>
    <name evidence="4" type="ORF">PXEA_LOCUS13189</name>
</gene>
<dbReference type="GO" id="GO:0003677">
    <property type="term" value="F:DNA binding"/>
    <property type="evidence" value="ECO:0007669"/>
    <property type="project" value="TreeGrafter"/>
</dbReference>
<name>A0A448WT99_9PLAT</name>
<evidence type="ECO:0000313" key="5">
    <source>
        <dbReference type="Proteomes" id="UP000784294"/>
    </source>
</evidence>
<dbReference type="InterPro" id="IPR027417">
    <property type="entry name" value="P-loop_NTPase"/>
</dbReference>
<dbReference type="GO" id="GO:0005634">
    <property type="term" value="C:nucleus"/>
    <property type="evidence" value="ECO:0007669"/>
    <property type="project" value="UniProtKB-SubCell"/>
</dbReference>
<dbReference type="InterPro" id="IPR000330">
    <property type="entry name" value="SNF2_N"/>
</dbReference>
<dbReference type="GO" id="GO:0042393">
    <property type="term" value="F:histone binding"/>
    <property type="evidence" value="ECO:0007669"/>
    <property type="project" value="TreeGrafter"/>
</dbReference>
<dbReference type="EMBL" id="CAAALY010043070">
    <property type="protein sequence ID" value="VEL19749.1"/>
    <property type="molecule type" value="Genomic_DNA"/>
</dbReference>
<accession>A0A448WT99</accession>
<keyword evidence="2" id="KW-0539">Nucleus</keyword>
<feature type="domain" description="SNF2 N-terminal" evidence="3">
    <location>
        <begin position="179"/>
        <end position="278"/>
    </location>
</feature>
<dbReference type="AlphaFoldDB" id="A0A448WT99"/>
<dbReference type="Proteomes" id="UP000784294">
    <property type="component" value="Unassembled WGS sequence"/>
</dbReference>
<protein>
    <recommendedName>
        <fullName evidence="3">SNF2 N-terminal domain-containing protein</fullName>
    </recommendedName>
</protein>
<dbReference type="OrthoDB" id="6286179at2759"/>
<evidence type="ECO:0000313" key="4">
    <source>
        <dbReference type="EMBL" id="VEL19749.1"/>
    </source>
</evidence>